<dbReference type="RefSeq" id="WP_189574222.1">
    <property type="nucleotide sequence ID" value="NZ_BMXI01000023.1"/>
</dbReference>
<comment type="caution">
    <text evidence="1">The sequence shown here is derived from an EMBL/GenBank/DDBJ whole genome shotgun (WGS) entry which is preliminary data.</text>
</comment>
<organism evidence="1 2">
    <name type="scientific">Roseibacillus persicicus</name>
    <dbReference type="NCBI Taxonomy" id="454148"/>
    <lineage>
        <taxon>Bacteria</taxon>
        <taxon>Pseudomonadati</taxon>
        <taxon>Verrucomicrobiota</taxon>
        <taxon>Verrucomicrobiia</taxon>
        <taxon>Verrucomicrobiales</taxon>
        <taxon>Verrucomicrobiaceae</taxon>
        <taxon>Roseibacillus</taxon>
    </lineage>
</organism>
<evidence type="ECO:0000313" key="1">
    <source>
        <dbReference type="EMBL" id="GHC67172.1"/>
    </source>
</evidence>
<protein>
    <submittedName>
        <fullName evidence="1">Uncharacterized protein</fullName>
    </submittedName>
</protein>
<proteinExistence type="predicted"/>
<name>A0A918TZS4_9BACT</name>
<gene>
    <name evidence="1" type="ORF">GCM10007100_38980</name>
</gene>
<reference evidence="1" key="2">
    <citation type="submission" date="2020-09" db="EMBL/GenBank/DDBJ databases">
        <authorList>
            <person name="Sun Q."/>
            <person name="Kim S."/>
        </authorList>
    </citation>
    <scope>NUCLEOTIDE SEQUENCE</scope>
    <source>
        <strain evidence="1">KCTC 12988</strain>
    </source>
</reference>
<evidence type="ECO:0000313" key="2">
    <source>
        <dbReference type="Proteomes" id="UP000644507"/>
    </source>
</evidence>
<reference evidence="1" key="1">
    <citation type="journal article" date="2014" name="Int. J. Syst. Evol. Microbiol.">
        <title>Complete genome sequence of Corynebacterium casei LMG S-19264T (=DSM 44701T), isolated from a smear-ripened cheese.</title>
        <authorList>
            <consortium name="US DOE Joint Genome Institute (JGI-PGF)"/>
            <person name="Walter F."/>
            <person name="Albersmeier A."/>
            <person name="Kalinowski J."/>
            <person name="Ruckert C."/>
        </authorList>
    </citation>
    <scope>NUCLEOTIDE SEQUENCE</scope>
    <source>
        <strain evidence="1">KCTC 12988</strain>
    </source>
</reference>
<accession>A0A918TZS4</accession>
<dbReference type="Proteomes" id="UP000644507">
    <property type="component" value="Unassembled WGS sequence"/>
</dbReference>
<dbReference type="EMBL" id="BMXI01000023">
    <property type="protein sequence ID" value="GHC67172.1"/>
    <property type="molecule type" value="Genomic_DNA"/>
</dbReference>
<dbReference type="AlphaFoldDB" id="A0A918TZS4"/>
<sequence length="187" mass="20591">MKVIFLSLLMLGSVSGVTKEVVRVFQPVSYHDTDSASEYGVKGQLVQAAVVDRPVVLSGAFPEDLVKSVAMPHRLPTNNPTYEVEEVNLLLICGLALEVTRSENSIEVVLDCADLKVPETVELTPRQIVSMTIEAIRRTLRVYYQEGAHDTFECHLTLSGLAEEHAKLAELKADFQVGPGAQRREAE</sequence>
<keyword evidence="2" id="KW-1185">Reference proteome</keyword>